<organism evidence="3 4">
    <name type="scientific">Ataeniobius toweri</name>
    <dbReference type="NCBI Taxonomy" id="208326"/>
    <lineage>
        <taxon>Eukaryota</taxon>
        <taxon>Metazoa</taxon>
        <taxon>Chordata</taxon>
        <taxon>Craniata</taxon>
        <taxon>Vertebrata</taxon>
        <taxon>Euteleostomi</taxon>
        <taxon>Actinopterygii</taxon>
        <taxon>Neopterygii</taxon>
        <taxon>Teleostei</taxon>
        <taxon>Neoteleostei</taxon>
        <taxon>Acanthomorphata</taxon>
        <taxon>Ovalentaria</taxon>
        <taxon>Atherinomorphae</taxon>
        <taxon>Cyprinodontiformes</taxon>
        <taxon>Goodeidae</taxon>
        <taxon>Ataeniobius</taxon>
    </lineage>
</organism>
<keyword evidence="2" id="KW-0472">Membrane</keyword>
<feature type="region of interest" description="Disordered" evidence="1">
    <location>
        <begin position="88"/>
        <end position="110"/>
    </location>
</feature>
<dbReference type="EMBL" id="JAHUTI010095938">
    <property type="protein sequence ID" value="MED6262905.1"/>
    <property type="molecule type" value="Genomic_DNA"/>
</dbReference>
<evidence type="ECO:0000313" key="3">
    <source>
        <dbReference type="EMBL" id="MED6262905.1"/>
    </source>
</evidence>
<name>A0ABU7CM31_9TELE</name>
<accession>A0ABU7CM31</accession>
<keyword evidence="2" id="KW-1133">Transmembrane helix</keyword>
<evidence type="ECO:0000313" key="4">
    <source>
        <dbReference type="Proteomes" id="UP001345963"/>
    </source>
</evidence>
<feature type="compositionally biased region" description="Low complexity" evidence="1">
    <location>
        <begin position="90"/>
        <end position="104"/>
    </location>
</feature>
<keyword evidence="2" id="KW-0812">Transmembrane</keyword>
<feature type="transmembrane region" description="Helical" evidence="2">
    <location>
        <begin position="53"/>
        <end position="78"/>
    </location>
</feature>
<evidence type="ECO:0008006" key="5">
    <source>
        <dbReference type="Google" id="ProtNLM"/>
    </source>
</evidence>
<sequence>MKHTEGREHVGLSCDSRARMTPRSRSLLQARVRIPLYFAISGKVIQCNSHLCILAFVFFFFVYFLFLFFSFFVFLLCVASLRRSPTLLVSQSSRSQSSTSTSQSQPPPPL</sequence>
<keyword evidence="4" id="KW-1185">Reference proteome</keyword>
<evidence type="ECO:0000256" key="1">
    <source>
        <dbReference type="SAM" id="MobiDB-lite"/>
    </source>
</evidence>
<protein>
    <recommendedName>
        <fullName evidence="5">Transmembrane protein</fullName>
    </recommendedName>
</protein>
<comment type="caution">
    <text evidence="3">The sequence shown here is derived from an EMBL/GenBank/DDBJ whole genome shotgun (WGS) entry which is preliminary data.</text>
</comment>
<gene>
    <name evidence="3" type="ORF">ATANTOWER_029060</name>
</gene>
<reference evidence="3 4" key="1">
    <citation type="submission" date="2021-07" db="EMBL/GenBank/DDBJ databases">
        <authorList>
            <person name="Palmer J.M."/>
        </authorList>
    </citation>
    <scope>NUCLEOTIDE SEQUENCE [LARGE SCALE GENOMIC DNA]</scope>
    <source>
        <strain evidence="3 4">AT_MEX2019</strain>
        <tissue evidence="3">Muscle</tissue>
    </source>
</reference>
<dbReference type="Proteomes" id="UP001345963">
    <property type="component" value="Unassembled WGS sequence"/>
</dbReference>
<proteinExistence type="predicted"/>
<evidence type="ECO:0000256" key="2">
    <source>
        <dbReference type="SAM" id="Phobius"/>
    </source>
</evidence>